<feature type="region of interest" description="Disordered" evidence="1">
    <location>
        <begin position="109"/>
        <end position="139"/>
    </location>
</feature>
<dbReference type="EMBL" id="JADFTS010000004">
    <property type="protein sequence ID" value="KAF9611762.1"/>
    <property type="molecule type" value="Genomic_DNA"/>
</dbReference>
<dbReference type="Pfam" id="PF12579">
    <property type="entry name" value="DUF3755"/>
    <property type="match status" value="1"/>
</dbReference>
<keyword evidence="3" id="KW-1185">Reference proteome</keyword>
<protein>
    <recommendedName>
        <fullName evidence="4">Myb-like domain-containing protein</fullName>
    </recommendedName>
</protein>
<dbReference type="InterPro" id="IPR009057">
    <property type="entry name" value="Homeodomain-like_sf"/>
</dbReference>
<name>A0A835I7V2_9MAGN</name>
<evidence type="ECO:0000256" key="1">
    <source>
        <dbReference type="SAM" id="MobiDB-lite"/>
    </source>
</evidence>
<accession>A0A835I7V2</accession>
<organism evidence="2 3">
    <name type="scientific">Coptis chinensis</name>
    <dbReference type="NCBI Taxonomy" id="261450"/>
    <lineage>
        <taxon>Eukaryota</taxon>
        <taxon>Viridiplantae</taxon>
        <taxon>Streptophyta</taxon>
        <taxon>Embryophyta</taxon>
        <taxon>Tracheophyta</taxon>
        <taxon>Spermatophyta</taxon>
        <taxon>Magnoliopsida</taxon>
        <taxon>Ranunculales</taxon>
        <taxon>Ranunculaceae</taxon>
        <taxon>Coptidoideae</taxon>
        <taxon>Coptis</taxon>
    </lineage>
</organism>
<dbReference type="Proteomes" id="UP000631114">
    <property type="component" value="Unassembled WGS sequence"/>
</dbReference>
<gene>
    <name evidence="2" type="ORF">IFM89_034945</name>
</gene>
<evidence type="ECO:0000313" key="3">
    <source>
        <dbReference type="Proteomes" id="UP000631114"/>
    </source>
</evidence>
<feature type="compositionally biased region" description="Low complexity" evidence="1">
    <location>
        <begin position="1"/>
        <end position="36"/>
    </location>
</feature>
<evidence type="ECO:0008006" key="4">
    <source>
        <dbReference type="Google" id="ProtNLM"/>
    </source>
</evidence>
<dbReference type="PANTHER" id="PTHR14000">
    <property type="entry name" value="FINGER CCCH DOMAIN PROTEIN, PUTATIVE (DUF3755)-RELATED"/>
    <property type="match status" value="1"/>
</dbReference>
<reference evidence="2 3" key="1">
    <citation type="submission" date="2020-10" db="EMBL/GenBank/DDBJ databases">
        <title>The Coptis chinensis genome and diversification of protoberbering-type alkaloids.</title>
        <authorList>
            <person name="Wang B."/>
            <person name="Shu S."/>
            <person name="Song C."/>
            <person name="Liu Y."/>
        </authorList>
    </citation>
    <scope>NUCLEOTIDE SEQUENCE [LARGE SCALE GENOMIC DNA]</scope>
    <source>
        <strain evidence="2">HL-2020</strain>
        <tissue evidence="2">Leaf</tissue>
    </source>
</reference>
<proteinExistence type="predicted"/>
<comment type="caution">
    <text evidence="2">The sequence shown here is derived from an EMBL/GenBank/DDBJ whole genome shotgun (WGS) entry which is preliminary data.</text>
</comment>
<feature type="region of interest" description="Disordered" evidence="1">
    <location>
        <begin position="1"/>
        <end position="63"/>
    </location>
</feature>
<feature type="compositionally biased region" description="Basic and acidic residues" evidence="1">
    <location>
        <begin position="109"/>
        <end position="131"/>
    </location>
</feature>
<dbReference type="Gene3D" id="1.10.10.60">
    <property type="entry name" value="Homeodomain-like"/>
    <property type="match status" value="1"/>
</dbReference>
<dbReference type="AlphaFoldDB" id="A0A835I7V2"/>
<dbReference type="SUPFAM" id="SSF46689">
    <property type="entry name" value="Homeodomain-like"/>
    <property type="match status" value="1"/>
</dbReference>
<dbReference type="OrthoDB" id="19768at2759"/>
<evidence type="ECO:0000313" key="2">
    <source>
        <dbReference type="EMBL" id="KAF9611762.1"/>
    </source>
</evidence>
<sequence>MAASANPPGNNQENNGSNNYNGHNGVVNGGNKSSSENHPHPAPPPRALKHSPEPGLSSKWTSEEQTILDEGLIKYASEIPMARYTMIAASLHDKTVRDVALRCRWMTKKESGKRRKEDMSRKSKDKKERTTDPSVKSSAHLAIRPSVPPYAPPMIPVDNDDGISYQAIGGPTGHLLEQNAQVFEQISANFATLQIHDVHKNINLFCQTRDNILTIMNEYVFIYLLALGTTAASPRQIFWDRVCPCLIDYIPHDCSSTMKLQVTSFCYVLQADNQSLNVQLQGEYSKCSLNDMPGIMKQMPPLPVKVNEELANTILPRPTRPMQSWIVICSSVGASLTISSVGYSSPVLESRSLSDLNIAPKL</sequence>
<dbReference type="PANTHER" id="PTHR14000:SF1">
    <property type="entry name" value="HISTONE H2A DEUBIQUITINASE (DUF3755)"/>
    <property type="match status" value="1"/>
</dbReference>
<dbReference type="InterPro" id="IPR022228">
    <property type="entry name" value="DUF3755"/>
</dbReference>